<proteinExistence type="predicted"/>
<organism evidence="1 2">
    <name type="scientific">Mycobacterium phage Willis</name>
    <dbReference type="NCBI Taxonomy" id="1486404"/>
    <lineage>
        <taxon>Viruses</taxon>
        <taxon>Duplodnaviria</taxon>
        <taxon>Heunggongvirae</taxon>
        <taxon>Uroviricota</taxon>
        <taxon>Caudoviricetes</taxon>
        <taxon>Ceeclamvirinae</taxon>
        <taxon>Bixzunavirus</taxon>
        <taxon>Bixzunavirus Bxz1</taxon>
    </lineage>
</organism>
<sequence>MSTITNLPEVPAQVLRSADLAQAVKVLRSRRAQKLDVVVPTNQLSLQSGNLLVQGLDSVQVPEHTVLREDGVETIPGFTYNPSGLYRPTSIVDQHIASLFEIPVRYIRKLRDQDVELLDINVNRHAERATGSNLVRLIWGQTPGDEVTTGIVRAVLSDRYAIIDHLDTVMSILAGLDELGISGDSLIRLDLSERKLYMEIDAPQIAVHGRELVQNYRSPFTGQTGAELPLINAGIKITNSEIGHGAFEVKPFARFQVCMNGATIDAIGQDKVGLRKVHVGKQLDSGVINWSQDTMRAANELVRSQVKDAVGQYLSVDFLQAAVDEWRALAGVEVKRPADTIKVVADELSWTEAEMDNILNKFTTGGQTHAFGVGQAVTAAVQDITDPDRAHELGEQHLKAATIAAREAAKA</sequence>
<evidence type="ECO:0000313" key="1">
    <source>
        <dbReference type="EMBL" id="AID18151.1"/>
    </source>
</evidence>
<evidence type="ECO:0000313" key="2">
    <source>
        <dbReference type="Proteomes" id="UP000027390"/>
    </source>
</evidence>
<gene>
    <name evidence="1" type="primary">71</name>
    <name evidence="1" type="ORF">PBI_WILLIS_71</name>
</gene>
<accession>A0A068CBU7</accession>
<dbReference type="EMBL" id="KJ595575">
    <property type="protein sequence ID" value="AID18151.1"/>
    <property type="molecule type" value="Genomic_DNA"/>
</dbReference>
<protein>
    <submittedName>
        <fullName evidence="1">Uncharacterized protein</fullName>
    </submittedName>
</protein>
<dbReference type="Proteomes" id="UP000027390">
    <property type="component" value="Segment"/>
</dbReference>
<name>A0A068CBU7_9CAUD</name>
<reference evidence="1 2" key="1">
    <citation type="submission" date="2014-03" db="EMBL/GenBank/DDBJ databases">
        <authorList>
            <person name="Churilla B.M."/>
            <person name="Abrahim M.R."/>
            <person name="Burke K.A."/>
            <person name="Yu V.J."/>
            <person name="Adkins N.L."/>
            <person name="Cohen K.L."/>
            <person name="Colicchio M.A."/>
            <person name="Fasoranti T.O."/>
            <person name="Genkil J.S."/>
            <person name="Kramer Z.J."/>
            <person name="Prout A.K."/>
            <person name="Schafer C.E."/>
            <person name="Schwarz A.G."/>
            <person name="Tish M."/>
            <person name="Vispute N."/>
            <person name="Wilkes K.E."/>
            <person name="Williams C.R."/>
            <person name="Xiao X."/>
            <person name="Yoder B.A."/>
            <person name="Lapin J.S."/>
            <person name="Ott C.T."/>
            <person name="Walburn T.D."/>
            <person name="Bradley K.W."/>
            <person name="Clarke D.Q."/>
            <person name="Lewis M.F."/>
            <person name="Barker L.P."/>
            <person name="Bailey C."/>
            <person name="Asai D.J."/>
            <person name="Bowman C.A."/>
            <person name="Russell D.A."/>
            <person name="Pope W.H."/>
            <person name="Jacobs-Sera D."/>
            <person name="Hendrix R.W."/>
            <person name="Hatfull G.F."/>
        </authorList>
    </citation>
    <scope>NUCLEOTIDE SEQUENCE [LARGE SCALE GENOMIC DNA]</scope>
</reference>